<dbReference type="RefSeq" id="WP_152816885.1">
    <property type="nucleotide sequence ID" value="NZ_VJXX01000006.1"/>
</dbReference>
<dbReference type="Gene3D" id="1.20.120.160">
    <property type="entry name" value="HPT domain"/>
    <property type="match status" value="1"/>
</dbReference>
<organism evidence="1 2">
    <name type="scientific">Arthrobacter bussei</name>
    <dbReference type="NCBI Taxonomy" id="2594179"/>
    <lineage>
        <taxon>Bacteria</taxon>
        <taxon>Bacillati</taxon>
        <taxon>Actinomycetota</taxon>
        <taxon>Actinomycetes</taxon>
        <taxon>Micrococcales</taxon>
        <taxon>Micrococcaceae</taxon>
        <taxon>Arthrobacter</taxon>
    </lineage>
</organism>
<protein>
    <submittedName>
        <fullName evidence="1">Uncharacterized protein</fullName>
    </submittedName>
</protein>
<evidence type="ECO:0000313" key="1">
    <source>
        <dbReference type="EMBL" id="MPY12027.1"/>
    </source>
</evidence>
<reference evidence="2" key="1">
    <citation type="submission" date="2019-07" db="EMBL/GenBank/DDBJ databases">
        <title>Arthrobacter KR32 sp. nov., isolated from mountain cheese made of cows milk.</title>
        <authorList>
            <person name="Flegler A."/>
        </authorList>
    </citation>
    <scope>NUCLEOTIDE SEQUENCE [LARGE SCALE GENOMIC DNA]</scope>
    <source>
        <strain evidence="2">KR32</strain>
    </source>
</reference>
<accession>A0A7X1TPP0</accession>
<name>A0A7X1TPP0_9MICC</name>
<dbReference type="GO" id="GO:0000160">
    <property type="term" value="P:phosphorelay signal transduction system"/>
    <property type="evidence" value="ECO:0007669"/>
    <property type="project" value="InterPro"/>
</dbReference>
<proteinExistence type="predicted"/>
<gene>
    <name evidence="1" type="ORF">FNH21_15095</name>
</gene>
<keyword evidence="2" id="KW-1185">Reference proteome</keyword>
<dbReference type="Proteomes" id="UP000326464">
    <property type="component" value="Unassembled WGS sequence"/>
</dbReference>
<comment type="caution">
    <text evidence="1">The sequence shown here is derived from an EMBL/GenBank/DDBJ whole genome shotgun (WGS) entry which is preliminary data.</text>
</comment>
<dbReference type="SUPFAM" id="SSF47226">
    <property type="entry name" value="Histidine-containing phosphotransfer domain, HPT domain"/>
    <property type="match status" value="1"/>
</dbReference>
<dbReference type="OrthoDB" id="4950276at2"/>
<dbReference type="InterPro" id="IPR036641">
    <property type="entry name" value="HPT_dom_sf"/>
</dbReference>
<evidence type="ECO:0000313" key="2">
    <source>
        <dbReference type="Proteomes" id="UP000326464"/>
    </source>
</evidence>
<sequence length="126" mass="13499">MQPIIDTAAVSRLAADIGSPRAAASFVSRFTDLLDERILGIERSFRSADPTQWHESVAGLRSAAATAGAGRVQATATLLLADDLDARTALALIGQLRSDARIFTLAHSSLCEEQAFAERLAMRRFA</sequence>
<dbReference type="AlphaFoldDB" id="A0A7X1TPP0"/>
<dbReference type="EMBL" id="VJXX01000006">
    <property type="protein sequence ID" value="MPY12027.1"/>
    <property type="molecule type" value="Genomic_DNA"/>
</dbReference>